<dbReference type="SUPFAM" id="SSF52161">
    <property type="entry name" value="Ribosomal protein L13"/>
    <property type="match status" value="1"/>
</dbReference>
<dbReference type="Pfam" id="PF00572">
    <property type="entry name" value="Ribosomal_L13"/>
    <property type="match status" value="1"/>
</dbReference>
<keyword evidence="4" id="KW-0496">Mitochondrion</keyword>
<dbReference type="GO" id="GO:0017148">
    <property type="term" value="P:negative regulation of translation"/>
    <property type="evidence" value="ECO:0007669"/>
    <property type="project" value="TreeGrafter"/>
</dbReference>
<accession>A0A6G1G428</accession>
<reference evidence="10" key="2">
    <citation type="submission" date="2020-04" db="EMBL/GenBank/DDBJ databases">
        <authorList>
            <consortium name="NCBI Genome Project"/>
        </authorList>
    </citation>
    <scope>NUCLEOTIDE SEQUENCE</scope>
    <source>
        <strain evidence="10">CBS 781.70</strain>
    </source>
</reference>
<keyword evidence="3 8" id="KW-0689">Ribosomal protein</keyword>
<evidence type="ECO:0000313" key="10">
    <source>
        <dbReference type="RefSeq" id="XP_033534486.1"/>
    </source>
</evidence>
<dbReference type="CDD" id="cd00392">
    <property type="entry name" value="Ribosomal_L13"/>
    <property type="match status" value="1"/>
</dbReference>
<dbReference type="Gene3D" id="3.90.1180.10">
    <property type="entry name" value="Ribosomal protein L13"/>
    <property type="match status" value="1"/>
</dbReference>
<dbReference type="PIRSF" id="PIRSF002181">
    <property type="entry name" value="Ribosomal_L13"/>
    <property type="match status" value="1"/>
</dbReference>
<dbReference type="EMBL" id="ML975156">
    <property type="protein sequence ID" value="KAF1812855.1"/>
    <property type="molecule type" value="Genomic_DNA"/>
</dbReference>
<dbReference type="GO" id="GO:0003729">
    <property type="term" value="F:mRNA binding"/>
    <property type="evidence" value="ECO:0007669"/>
    <property type="project" value="TreeGrafter"/>
</dbReference>
<sequence>MSQVIGQTRLAYSRPWHHLPLTRHTPPLGRVASRIAILLMGKHKPIYDPSTDCGDYVVVTNCRGINVTGRKKEQKLYYSHTTRPGTLKSMAMGELMEKWGGGEILRRAVRGMLPKNRLRDVRMGRLKVFEGDAHPYKKNILHYPVEQNPSILDTPSVKETLAEAKA</sequence>
<dbReference type="HAMAP" id="MF_01366">
    <property type="entry name" value="Ribosomal_uL13"/>
    <property type="match status" value="1"/>
</dbReference>
<reference evidence="8 10" key="1">
    <citation type="submission" date="2020-01" db="EMBL/GenBank/DDBJ databases">
        <authorList>
            <consortium name="DOE Joint Genome Institute"/>
            <person name="Haridas S."/>
            <person name="Albert R."/>
            <person name="Binder M."/>
            <person name="Bloem J."/>
            <person name="Labutti K."/>
            <person name="Salamov A."/>
            <person name="Andreopoulos B."/>
            <person name="Baker S.E."/>
            <person name="Barry K."/>
            <person name="Bills G."/>
            <person name="Bluhm B.H."/>
            <person name="Cannon C."/>
            <person name="Castanera R."/>
            <person name="Culley D.E."/>
            <person name="Daum C."/>
            <person name="Ezra D."/>
            <person name="Gonzalez J.B."/>
            <person name="Henrissat B."/>
            <person name="Kuo A."/>
            <person name="Liang C."/>
            <person name="Lipzen A."/>
            <person name="Lutzoni F."/>
            <person name="Magnuson J."/>
            <person name="Mondo S."/>
            <person name="Nolan M."/>
            <person name="Ohm R."/>
            <person name="Pangilinan J."/>
            <person name="Park H.-J."/>
            <person name="Ramirez L."/>
            <person name="Alfaro M."/>
            <person name="Sun H."/>
            <person name="Tritt A."/>
            <person name="Yoshinaga Y."/>
            <person name="Zwiers L.-H."/>
            <person name="Turgeon B.G."/>
            <person name="Goodwin S.B."/>
            <person name="Spatafora J.W."/>
            <person name="Crous P.W."/>
            <person name="Grigoriev I.V."/>
        </authorList>
    </citation>
    <scope>NUCLEOTIDE SEQUENCE</scope>
    <source>
        <strain evidence="8 10">CBS 781.70</strain>
    </source>
</reference>
<dbReference type="GeneID" id="54421801"/>
<dbReference type="GO" id="GO:0006412">
    <property type="term" value="P:translation"/>
    <property type="evidence" value="ECO:0007669"/>
    <property type="project" value="InterPro"/>
</dbReference>
<dbReference type="PANTHER" id="PTHR11545:SF2">
    <property type="entry name" value="LARGE RIBOSOMAL SUBUNIT PROTEIN UL13M"/>
    <property type="match status" value="1"/>
</dbReference>
<dbReference type="PANTHER" id="PTHR11545">
    <property type="entry name" value="RIBOSOMAL PROTEIN L13"/>
    <property type="match status" value="1"/>
</dbReference>
<dbReference type="InterPro" id="IPR036899">
    <property type="entry name" value="Ribosomal_uL13_sf"/>
</dbReference>
<evidence type="ECO:0000256" key="3">
    <source>
        <dbReference type="ARBA" id="ARBA00022980"/>
    </source>
</evidence>
<evidence type="ECO:0000256" key="6">
    <source>
        <dbReference type="ARBA" id="ARBA00037226"/>
    </source>
</evidence>
<proteinExistence type="inferred from homology"/>
<evidence type="ECO:0000313" key="8">
    <source>
        <dbReference type="EMBL" id="KAF1812855.1"/>
    </source>
</evidence>
<dbReference type="InterPro" id="IPR005822">
    <property type="entry name" value="Ribosomal_uL13"/>
</dbReference>
<dbReference type="Proteomes" id="UP000504638">
    <property type="component" value="Unplaced"/>
</dbReference>
<evidence type="ECO:0000256" key="2">
    <source>
        <dbReference type="ARBA" id="ARBA00006227"/>
    </source>
</evidence>
<dbReference type="FunFam" id="3.90.1180.10:FF:000007">
    <property type="entry name" value="50S ribosomal protein L13"/>
    <property type="match status" value="1"/>
</dbReference>
<dbReference type="InterPro" id="IPR005823">
    <property type="entry name" value="Ribosomal_uL13_bac-type"/>
</dbReference>
<dbReference type="NCBIfam" id="TIGR01066">
    <property type="entry name" value="rplM_bact"/>
    <property type="match status" value="1"/>
</dbReference>
<reference evidence="10" key="3">
    <citation type="submission" date="2025-04" db="UniProtKB">
        <authorList>
            <consortium name="RefSeq"/>
        </authorList>
    </citation>
    <scope>IDENTIFICATION</scope>
    <source>
        <strain evidence="10">CBS 781.70</strain>
    </source>
</reference>
<evidence type="ECO:0000313" key="9">
    <source>
        <dbReference type="Proteomes" id="UP000504638"/>
    </source>
</evidence>
<comment type="function">
    <text evidence="6">Component of the mitochondrial ribosome (mitoribosome), a dedicated translation machinery responsible for the synthesis of mitochondrial genome-encoded proteins, including at least some of the essential transmembrane subunits of the mitochondrial respiratory chain. The mitoribosomes are attached to the mitochondrial inner membrane and translation products are cotranslationally integrated into the membrane.</text>
</comment>
<evidence type="ECO:0000256" key="1">
    <source>
        <dbReference type="ARBA" id="ARBA00004173"/>
    </source>
</evidence>
<protein>
    <recommendedName>
        <fullName evidence="7">Large ribosomal subunit protein uL13m</fullName>
    </recommendedName>
</protein>
<dbReference type="OrthoDB" id="274622at2759"/>
<dbReference type="AlphaFoldDB" id="A0A6G1G428"/>
<gene>
    <name evidence="8 10" type="ORF">P152DRAFT_473392</name>
</gene>
<evidence type="ECO:0000256" key="4">
    <source>
        <dbReference type="ARBA" id="ARBA00023128"/>
    </source>
</evidence>
<keyword evidence="9" id="KW-1185">Reference proteome</keyword>
<keyword evidence="5" id="KW-0687">Ribonucleoprotein</keyword>
<dbReference type="GO" id="GO:0003735">
    <property type="term" value="F:structural constituent of ribosome"/>
    <property type="evidence" value="ECO:0007669"/>
    <property type="project" value="InterPro"/>
</dbReference>
<comment type="similarity">
    <text evidence="2">Belongs to the universal ribosomal protein uL13 family.</text>
</comment>
<name>A0A6G1G428_9PEZI</name>
<organism evidence="8">
    <name type="scientific">Eremomyces bilateralis CBS 781.70</name>
    <dbReference type="NCBI Taxonomy" id="1392243"/>
    <lineage>
        <taxon>Eukaryota</taxon>
        <taxon>Fungi</taxon>
        <taxon>Dikarya</taxon>
        <taxon>Ascomycota</taxon>
        <taxon>Pezizomycotina</taxon>
        <taxon>Dothideomycetes</taxon>
        <taxon>Dothideomycetes incertae sedis</taxon>
        <taxon>Eremomycetales</taxon>
        <taxon>Eremomycetaceae</taxon>
        <taxon>Eremomyces</taxon>
    </lineage>
</organism>
<dbReference type="RefSeq" id="XP_033534486.1">
    <property type="nucleotide sequence ID" value="XM_033681231.1"/>
</dbReference>
<dbReference type="GO" id="GO:0005762">
    <property type="term" value="C:mitochondrial large ribosomal subunit"/>
    <property type="evidence" value="ECO:0007669"/>
    <property type="project" value="TreeGrafter"/>
</dbReference>
<evidence type="ECO:0000256" key="7">
    <source>
        <dbReference type="ARBA" id="ARBA00068950"/>
    </source>
</evidence>
<comment type="subcellular location">
    <subcellularLocation>
        <location evidence="1">Mitochondrion</location>
    </subcellularLocation>
</comment>
<evidence type="ECO:0000256" key="5">
    <source>
        <dbReference type="ARBA" id="ARBA00023274"/>
    </source>
</evidence>